<protein>
    <submittedName>
        <fullName evidence="2">Uncharacterized protein</fullName>
    </submittedName>
</protein>
<feature type="transmembrane region" description="Helical" evidence="1">
    <location>
        <begin position="6"/>
        <end position="24"/>
    </location>
</feature>
<dbReference type="Proteomes" id="UP000035648">
    <property type="component" value="Chromosome"/>
</dbReference>
<reference evidence="2 3" key="1">
    <citation type="journal article" date="2015" name="Nature">
        <title>rRNA introns, odd ribosomes, and small enigmatic genomes across a large radiation of phyla.</title>
        <authorList>
            <person name="Brown C.T."/>
            <person name="Hug L.A."/>
            <person name="Thomas B.C."/>
            <person name="Sharon I."/>
            <person name="Castelle C.J."/>
            <person name="Singh A."/>
            <person name="Wilkins M.J."/>
            <person name="Williams K.H."/>
            <person name="Banfield J.F."/>
        </authorList>
    </citation>
    <scope>NUCLEOTIDE SEQUENCE [LARGE SCALE GENOMIC DNA]</scope>
</reference>
<keyword evidence="1" id="KW-1133">Transmembrane helix</keyword>
<keyword evidence="1" id="KW-0472">Membrane</keyword>
<evidence type="ECO:0000256" key="1">
    <source>
        <dbReference type="SAM" id="Phobius"/>
    </source>
</evidence>
<evidence type="ECO:0000313" key="2">
    <source>
        <dbReference type="EMBL" id="AKM82785.1"/>
    </source>
</evidence>
<sequence length="132" mass="15149">MAELLSLWKLWLLMVVLVIGTTIFKQHQVIGQFQAESEAMIKLSESYRAESFRVYNVEATTTDRVSRKGLSLNAIMAEDSTEKSKMADQVKNDLVNSAKWQDEYLRDKGTFLRYHAAQISLELAEKAFRSLQ</sequence>
<proteinExistence type="predicted"/>
<accession>A0A0G4B5F1</accession>
<gene>
    <name evidence="2" type="ORF">UT28_C0001G1011</name>
</gene>
<dbReference type="KEGG" id="bbgw:UT28_C0001G1011"/>
<dbReference type="EMBL" id="CP011213">
    <property type="protein sequence ID" value="AKM82785.1"/>
    <property type="molecule type" value="Genomic_DNA"/>
</dbReference>
<name>A0A0G4B5F1_9BACT</name>
<keyword evidence="1" id="KW-0812">Transmembrane</keyword>
<evidence type="ECO:0000313" key="3">
    <source>
        <dbReference type="Proteomes" id="UP000035648"/>
    </source>
</evidence>
<organism evidence="2 3">
    <name type="scientific">Berkelbacteria bacterium GW2011_GWE1_39_12</name>
    <dbReference type="NCBI Taxonomy" id="1618337"/>
    <lineage>
        <taxon>Bacteria</taxon>
        <taxon>Candidatus Berkelbacteria</taxon>
    </lineage>
</organism>
<dbReference type="AlphaFoldDB" id="A0A0G4B5F1"/>